<evidence type="ECO:0000256" key="6">
    <source>
        <dbReference type="ARBA" id="ARBA00022490"/>
    </source>
</evidence>
<keyword evidence="9" id="KW-0460">Magnesium</keyword>
<comment type="catalytic activity">
    <reaction evidence="13">
        <text>2-oxo-dATP + H2O = 2-oxo-dAMP + diphosphate + H(+)</text>
        <dbReference type="Rhea" id="RHEA:31583"/>
        <dbReference type="ChEBI" id="CHEBI:15377"/>
        <dbReference type="ChEBI" id="CHEBI:15378"/>
        <dbReference type="ChEBI" id="CHEBI:33019"/>
        <dbReference type="ChEBI" id="CHEBI:63212"/>
        <dbReference type="ChEBI" id="CHEBI:77897"/>
        <dbReference type="EC" id="3.6.1.56"/>
    </reaction>
    <physiologicalReaction direction="left-to-right" evidence="13">
        <dbReference type="Rhea" id="RHEA:31584"/>
    </physiologicalReaction>
</comment>
<comment type="catalytic activity">
    <reaction evidence="25">
        <text>N(6)-methyl-dATP + H2O = N(6)-methyl-dAMP + diphosphate + H(+)</text>
        <dbReference type="Rhea" id="RHEA:67604"/>
        <dbReference type="ChEBI" id="CHEBI:15377"/>
        <dbReference type="ChEBI" id="CHEBI:15378"/>
        <dbReference type="ChEBI" id="CHEBI:33019"/>
        <dbReference type="ChEBI" id="CHEBI:169976"/>
        <dbReference type="ChEBI" id="CHEBI:172872"/>
    </reaction>
    <physiologicalReaction direction="left-to-right" evidence="25">
        <dbReference type="Rhea" id="RHEA:67605"/>
    </physiologicalReaction>
</comment>
<comment type="cofactor">
    <cofactor evidence="1">
        <name>Mg(2+)</name>
        <dbReference type="ChEBI" id="CHEBI:18420"/>
    </cofactor>
</comment>
<reference evidence="29" key="1">
    <citation type="submission" date="2021-07" db="EMBL/GenBank/DDBJ databases">
        <authorList>
            <person name="Catto M.A."/>
            <person name="Jacobson A."/>
            <person name="Kennedy G."/>
            <person name="Labadie P."/>
            <person name="Hunt B.G."/>
            <person name="Srinivasan R."/>
        </authorList>
    </citation>
    <scope>NUCLEOTIDE SEQUENCE</scope>
    <source>
        <strain evidence="29">PL_HMW_Pooled</strain>
        <tissue evidence="29">Head</tissue>
    </source>
</reference>
<dbReference type="InterPro" id="IPR000086">
    <property type="entry name" value="NUDIX_hydrolase_dom"/>
</dbReference>
<evidence type="ECO:0000256" key="12">
    <source>
        <dbReference type="ARBA" id="ARBA00024448"/>
    </source>
</evidence>
<evidence type="ECO:0000256" key="21">
    <source>
        <dbReference type="ARBA" id="ARBA00031927"/>
    </source>
</evidence>
<accession>A0AAE1L7S2</accession>
<evidence type="ECO:0000256" key="4">
    <source>
        <dbReference type="ARBA" id="ARBA00005582"/>
    </source>
</evidence>
<evidence type="ECO:0000256" key="22">
    <source>
        <dbReference type="ARBA" id="ARBA00032071"/>
    </source>
</evidence>
<comment type="catalytic activity">
    <reaction evidence="12">
        <text>8-oxo-dATP + H2O = 8-oxo-dAMP + diphosphate + H(+)</text>
        <dbReference type="Rhea" id="RHEA:65396"/>
        <dbReference type="ChEBI" id="CHEBI:15377"/>
        <dbReference type="ChEBI" id="CHEBI:15378"/>
        <dbReference type="ChEBI" id="CHEBI:33019"/>
        <dbReference type="ChEBI" id="CHEBI:71361"/>
        <dbReference type="ChEBI" id="CHEBI:172871"/>
    </reaction>
    <physiologicalReaction direction="left-to-right" evidence="12">
        <dbReference type="Rhea" id="RHEA:65397"/>
    </physiologicalReaction>
</comment>
<comment type="caution">
    <text evidence="29">The sequence shown here is derived from an EMBL/GenBank/DDBJ whole genome shotgun (WGS) entry which is preliminary data.</text>
</comment>
<comment type="catalytic activity">
    <reaction evidence="23">
        <text>N(6)-methyl-ATP + H2O = N(6)-methyl-AMP + diphosphate + H(+)</text>
        <dbReference type="Rhea" id="RHEA:67608"/>
        <dbReference type="ChEBI" id="CHEBI:15377"/>
        <dbReference type="ChEBI" id="CHEBI:15378"/>
        <dbReference type="ChEBI" id="CHEBI:33019"/>
        <dbReference type="ChEBI" id="CHEBI:144842"/>
        <dbReference type="ChEBI" id="CHEBI:172873"/>
    </reaction>
    <physiologicalReaction direction="left-to-right" evidence="23">
        <dbReference type="Rhea" id="RHEA:67609"/>
    </physiologicalReaction>
</comment>
<evidence type="ECO:0000256" key="19">
    <source>
        <dbReference type="ARBA" id="ARBA00030634"/>
    </source>
</evidence>
<dbReference type="EMBL" id="JAHWGI010000122">
    <property type="protein sequence ID" value="KAK3909831.1"/>
    <property type="molecule type" value="Genomic_DNA"/>
</dbReference>
<organism evidence="29 30">
    <name type="scientific">Frankliniella fusca</name>
    <dbReference type="NCBI Taxonomy" id="407009"/>
    <lineage>
        <taxon>Eukaryota</taxon>
        <taxon>Metazoa</taxon>
        <taxon>Ecdysozoa</taxon>
        <taxon>Arthropoda</taxon>
        <taxon>Hexapoda</taxon>
        <taxon>Insecta</taxon>
        <taxon>Pterygota</taxon>
        <taxon>Neoptera</taxon>
        <taxon>Paraneoptera</taxon>
        <taxon>Thysanoptera</taxon>
        <taxon>Terebrantia</taxon>
        <taxon>Thripoidea</taxon>
        <taxon>Thripidae</taxon>
        <taxon>Frankliniella</taxon>
    </lineage>
</organism>
<feature type="domain" description="Nudix hydrolase" evidence="28">
    <location>
        <begin position="24"/>
        <end position="154"/>
    </location>
</feature>
<name>A0AAE1L7S2_9NEOP</name>
<evidence type="ECO:0000259" key="28">
    <source>
        <dbReference type="PROSITE" id="PS51462"/>
    </source>
</evidence>
<evidence type="ECO:0000256" key="23">
    <source>
        <dbReference type="ARBA" id="ARBA00048002"/>
    </source>
</evidence>
<comment type="catalytic activity">
    <reaction evidence="15">
        <text>2-oxo-ATP + H2O = 2-oxo-AMP + diphosphate + H(+)</text>
        <dbReference type="Rhea" id="RHEA:67392"/>
        <dbReference type="ChEBI" id="CHEBI:15377"/>
        <dbReference type="ChEBI" id="CHEBI:15378"/>
        <dbReference type="ChEBI" id="CHEBI:33019"/>
        <dbReference type="ChEBI" id="CHEBI:71395"/>
        <dbReference type="ChEBI" id="CHEBI:172878"/>
    </reaction>
    <physiologicalReaction direction="left-to-right" evidence="15">
        <dbReference type="Rhea" id="RHEA:67393"/>
    </physiologicalReaction>
</comment>
<comment type="function">
    <text evidence="26">Oxidized purine nucleoside triphosphate hydrolase which is a prominent sanitizer of the oxidized nucleotide pool. Catalyzes the hydrolysis of 2-oxo-dATP (2-hydroxy-dATP) into 2-oxo-dAMP. Also has a significant hydrolase activity toward 2-oxo-ATP, 8-oxo-dGTP and 8-oxo-dATP. Through the hydrolysis of oxidized purine nucleoside triphosphates, prevents their incorporation into DNA and the subsequent transversions A:T to C:G and G:C to T:A. Also catalyzes the hydrolysis of methylated purine nucleoside triphosphate preventing their integration into DNA. Through this antimutagenic activity protects cells from oxidative stress.</text>
</comment>
<evidence type="ECO:0000256" key="13">
    <source>
        <dbReference type="ARBA" id="ARBA00024459"/>
    </source>
</evidence>
<evidence type="ECO:0000256" key="10">
    <source>
        <dbReference type="ARBA" id="ARBA00022884"/>
    </source>
</evidence>
<dbReference type="AlphaFoldDB" id="A0AAE1L7S2"/>
<comment type="catalytic activity">
    <reaction evidence="24">
        <text>O(6)-methyl-dGTP + H2O = O(6)-methyl-dGMP + diphosphate + H(+)</text>
        <dbReference type="Rhea" id="RHEA:67600"/>
        <dbReference type="ChEBI" id="CHEBI:15377"/>
        <dbReference type="ChEBI" id="CHEBI:15378"/>
        <dbReference type="ChEBI" id="CHEBI:33019"/>
        <dbReference type="ChEBI" id="CHEBI:169974"/>
        <dbReference type="ChEBI" id="CHEBI:169975"/>
    </reaction>
    <physiologicalReaction direction="left-to-right" evidence="24">
        <dbReference type="Rhea" id="RHEA:67601"/>
    </physiologicalReaction>
</comment>
<gene>
    <name evidence="29" type="ORF">KUF71_019840</name>
</gene>
<dbReference type="PANTHER" id="PTHR43758:SF2">
    <property type="entry name" value="OXIDIZED PURINE NUCLEOSIDE TRIPHOSPHATE HYDROLASE"/>
    <property type="match status" value="1"/>
</dbReference>
<dbReference type="CDD" id="cd03427">
    <property type="entry name" value="NUDIX_MTH1_Nudt1"/>
    <property type="match status" value="1"/>
</dbReference>
<dbReference type="GO" id="GO:0042262">
    <property type="term" value="P:DNA protection"/>
    <property type="evidence" value="ECO:0007669"/>
    <property type="project" value="InterPro"/>
</dbReference>
<evidence type="ECO:0000256" key="9">
    <source>
        <dbReference type="ARBA" id="ARBA00022842"/>
    </source>
</evidence>
<evidence type="ECO:0000256" key="17">
    <source>
        <dbReference type="ARBA" id="ARBA00026218"/>
    </source>
</evidence>
<keyword evidence="6" id="KW-0963">Cytoplasm</keyword>
<dbReference type="InterPro" id="IPR020476">
    <property type="entry name" value="Nudix_hydrolase"/>
</dbReference>
<dbReference type="Gene3D" id="3.90.79.10">
    <property type="entry name" value="Nucleoside Triphosphate Pyrophosphohydrolase"/>
    <property type="match status" value="1"/>
</dbReference>
<keyword evidence="11" id="KW-0539">Nucleus</keyword>
<protein>
    <recommendedName>
        <fullName evidence="17">Oxidized purine nucleoside triphosphate hydrolase</fullName>
        <ecNumber evidence="16">3.6.1.56</ecNumber>
    </recommendedName>
    <alternativeName>
        <fullName evidence="21">2-hydroxy-dATP diphosphatase</fullName>
    </alternativeName>
    <alternativeName>
        <fullName evidence="20">7,8-dihydro-8-oxoguanine triphosphatase</fullName>
    </alternativeName>
    <alternativeName>
        <fullName evidence="19">8-oxo-dGTPase</fullName>
    </alternativeName>
    <alternativeName>
        <fullName evidence="22">Methylated purine nucleoside triphosphate hydrolase</fullName>
    </alternativeName>
    <alternativeName>
        <fullName evidence="18">Nucleoside diphosphate-linked moiety X motif 1</fullName>
    </alternativeName>
</protein>
<evidence type="ECO:0000313" key="29">
    <source>
        <dbReference type="EMBL" id="KAK3909831.1"/>
    </source>
</evidence>
<evidence type="ECO:0000256" key="27">
    <source>
        <dbReference type="RuleBase" id="RU003476"/>
    </source>
</evidence>
<evidence type="ECO:0000313" key="30">
    <source>
        <dbReference type="Proteomes" id="UP001219518"/>
    </source>
</evidence>
<comment type="subunit">
    <text evidence="5">Monomer.</text>
</comment>
<dbReference type="Proteomes" id="UP001219518">
    <property type="component" value="Unassembled WGS sequence"/>
</dbReference>
<keyword evidence="7" id="KW-0479">Metal-binding</keyword>
<evidence type="ECO:0000256" key="20">
    <source>
        <dbReference type="ARBA" id="ARBA00030682"/>
    </source>
</evidence>
<dbReference type="InterPro" id="IPR003563">
    <property type="entry name" value="8ODP"/>
</dbReference>
<dbReference type="PRINTS" id="PR01403">
    <property type="entry name" value="8OXTPHPHTASE"/>
</dbReference>
<dbReference type="PANTHER" id="PTHR43758">
    <property type="entry name" value="7,8-DIHYDRO-8-OXOGUANINE TRIPHOSPHATASE"/>
    <property type="match status" value="1"/>
</dbReference>
<comment type="subcellular location">
    <subcellularLocation>
        <location evidence="3">Cytoplasm</location>
    </subcellularLocation>
    <subcellularLocation>
        <location evidence="2">Nucleus</location>
    </subcellularLocation>
</comment>
<evidence type="ECO:0000256" key="14">
    <source>
        <dbReference type="ARBA" id="ARBA00024486"/>
    </source>
</evidence>
<comment type="catalytic activity">
    <reaction evidence="14">
        <text>8-oxo-dGTP + H2O = 8-oxo-dGMP + diphosphate + H(+)</text>
        <dbReference type="Rhea" id="RHEA:31575"/>
        <dbReference type="ChEBI" id="CHEBI:15377"/>
        <dbReference type="ChEBI" id="CHEBI:15378"/>
        <dbReference type="ChEBI" id="CHEBI:33019"/>
        <dbReference type="ChEBI" id="CHEBI:63224"/>
        <dbReference type="ChEBI" id="CHEBI:77896"/>
    </reaction>
    <physiologicalReaction direction="left-to-right" evidence="14">
        <dbReference type="Rhea" id="RHEA:31576"/>
    </physiologicalReaction>
</comment>
<dbReference type="SUPFAM" id="SSF55811">
    <property type="entry name" value="Nudix"/>
    <property type="match status" value="1"/>
</dbReference>
<evidence type="ECO:0000256" key="5">
    <source>
        <dbReference type="ARBA" id="ARBA00011245"/>
    </source>
</evidence>
<dbReference type="EC" id="3.6.1.56" evidence="16"/>
<dbReference type="InterPro" id="IPR020084">
    <property type="entry name" value="NUDIX_hydrolase_CS"/>
</dbReference>
<evidence type="ECO:0000256" key="18">
    <source>
        <dbReference type="ARBA" id="ARBA00029673"/>
    </source>
</evidence>
<evidence type="ECO:0000256" key="3">
    <source>
        <dbReference type="ARBA" id="ARBA00004496"/>
    </source>
</evidence>
<evidence type="ECO:0000256" key="8">
    <source>
        <dbReference type="ARBA" id="ARBA00022801"/>
    </source>
</evidence>
<dbReference type="GO" id="GO:0005737">
    <property type="term" value="C:cytoplasm"/>
    <property type="evidence" value="ECO:0007669"/>
    <property type="project" value="UniProtKB-SubCell"/>
</dbReference>
<evidence type="ECO:0000256" key="15">
    <source>
        <dbReference type="ARBA" id="ARBA00024596"/>
    </source>
</evidence>
<dbReference type="Pfam" id="PF00293">
    <property type="entry name" value="NUDIX"/>
    <property type="match status" value="1"/>
</dbReference>
<proteinExistence type="inferred from homology"/>
<evidence type="ECO:0000256" key="1">
    <source>
        <dbReference type="ARBA" id="ARBA00001946"/>
    </source>
</evidence>
<dbReference type="PROSITE" id="PS00893">
    <property type="entry name" value="NUDIX_BOX"/>
    <property type="match status" value="1"/>
</dbReference>
<reference evidence="29" key="2">
    <citation type="journal article" date="2023" name="BMC Genomics">
        <title>Pest status, molecular evolution, and epigenetic factors derived from the genome assembly of Frankliniella fusca, a thysanopteran phytovirus vector.</title>
        <authorList>
            <person name="Catto M.A."/>
            <person name="Labadie P.E."/>
            <person name="Jacobson A.L."/>
            <person name="Kennedy G.G."/>
            <person name="Srinivasan R."/>
            <person name="Hunt B.G."/>
        </authorList>
    </citation>
    <scope>NUCLEOTIDE SEQUENCE</scope>
    <source>
        <strain evidence="29">PL_HMW_Pooled</strain>
    </source>
</reference>
<dbReference type="GO" id="GO:0003723">
    <property type="term" value="F:RNA binding"/>
    <property type="evidence" value="ECO:0007669"/>
    <property type="project" value="UniProtKB-KW"/>
</dbReference>
<dbReference type="InterPro" id="IPR015797">
    <property type="entry name" value="NUDIX_hydrolase-like_dom_sf"/>
</dbReference>
<keyword evidence="30" id="KW-1185">Reference proteome</keyword>
<evidence type="ECO:0000256" key="2">
    <source>
        <dbReference type="ARBA" id="ARBA00004123"/>
    </source>
</evidence>
<evidence type="ECO:0000256" key="16">
    <source>
        <dbReference type="ARBA" id="ARBA00026103"/>
    </source>
</evidence>
<keyword evidence="10" id="KW-0694">RNA-binding</keyword>
<sequence>MQNWLEQEISVKSFDLSEKVIMTTRKILTLTLVRNVADEILLGLKKRGFGEGKWNGFGGKVEPGETIPQAAARELTEECGLQAHYLTKVGLLDFEFVNDPVILEVHVFETRQYSGTVIETEEMCPKWYKIEDIPFQNMWLDDAVWFPRYLKGGPQFYGYFLYKGFDTILKQELKSTDLSPATTVFERAVSHQNGGKESCSSFRKIIKSSMALENAAEHVAITPQ</sequence>
<evidence type="ECO:0000256" key="11">
    <source>
        <dbReference type="ARBA" id="ARBA00023242"/>
    </source>
</evidence>
<keyword evidence="8 27" id="KW-0378">Hydrolase</keyword>
<dbReference type="PROSITE" id="PS51462">
    <property type="entry name" value="NUDIX"/>
    <property type="match status" value="1"/>
</dbReference>
<evidence type="ECO:0000256" key="26">
    <source>
        <dbReference type="ARBA" id="ARBA00053094"/>
    </source>
</evidence>
<dbReference type="PRINTS" id="PR00502">
    <property type="entry name" value="NUDIXFAMILY"/>
</dbReference>
<evidence type="ECO:0000256" key="25">
    <source>
        <dbReference type="ARBA" id="ARBA00049032"/>
    </source>
</evidence>
<dbReference type="GO" id="GO:0046872">
    <property type="term" value="F:metal ion binding"/>
    <property type="evidence" value="ECO:0007669"/>
    <property type="project" value="UniProtKB-KW"/>
</dbReference>
<evidence type="ECO:0000256" key="7">
    <source>
        <dbReference type="ARBA" id="ARBA00022723"/>
    </source>
</evidence>
<dbReference type="GO" id="GO:0008828">
    <property type="term" value="F:dATP diphosphatase activity"/>
    <property type="evidence" value="ECO:0007669"/>
    <property type="project" value="UniProtKB-EC"/>
</dbReference>
<dbReference type="GO" id="GO:0008413">
    <property type="term" value="F:8-oxo-7,8-dihydroguanosine triphosphate pyrophosphatase activity"/>
    <property type="evidence" value="ECO:0007669"/>
    <property type="project" value="InterPro"/>
</dbReference>
<evidence type="ECO:0000256" key="24">
    <source>
        <dbReference type="ARBA" id="ARBA00048894"/>
    </source>
</evidence>
<dbReference type="GO" id="GO:0005634">
    <property type="term" value="C:nucleus"/>
    <property type="evidence" value="ECO:0007669"/>
    <property type="project" value="UniProtKB-SubCell"/>
</dbReference>
<comment type="similarity">
    <text evidence="4 27">Belongs to the Nudix hydrolase family.</text>
</comment>